<keyword evidence="1" id="KW-0175">Coiled coil</keyword>
<protein>
    <recommendedName>
        <fullName evidence="5">Flavodoxin-like domain-containing protein</fullName>
    </recommendedName>
</protein>
<name>A0A2M7D911_9BACT</name>
<reference evidence="4" key="1">
    <citation type="submission" date="2017-09" db="EMBL/GenBank/DDBJ databases">
        <title>Depth-based differentiation of microbial function through sediment-hosted aquifers and enrichment of novel symbionts in the deep terrestrial subsurface.</title>
        <authorList>
            <person name="Probst A.J."/>
            <person name="Ladd B."/>
            <person name="Jarett J.K."/>
            <person name="Geller-Mcgrath D.E."/>
            <person name="Sieber C.M.K."/>
            <person name="Emerson J.B."/>
            <person name="Anantharaman K."/>
            <person name="Thomas B.C."/>
            <person name="Malmstrom R."/>
            <person name="Stieglmeier M."/>
            <person name="Klingl A."/>
            <person name="Woyke T."/>
            <person name="Ryan C.M."/>
            <person name="Banfield J.F."/>
        </authorList>
    </citation>
    <scope>NUCLEOTIDE SEQUENCE [LARGE SCALE GENOMIC DNA]</scope>
</reference>
<evidence type="ECO:0000256" key="1">
    <source>
        <dbReference type="SAM" id="Coils"/>
    </source>
</evidence>
<evidence type="ECO:0000313" key="4">
    <source>
        <dbReference type="Proteomes" id="UP000230864"/>
    </source>
</evidence>
<dbReference type="InterPro" id="IPR029039">
    <property type="entry name" value="Flavoprotein-like_sf"/>
</dbReference>
<feature type="coiled-coil region" evidence="1">
    <location>
        <begin position="371"/>
        <end position="437"/>
    </location>
</feature>
<dbReference type="Gene3D" id="3.40.50.360">
    <property type="match status" value="1"/>
</dbReference>
<dbReference type="AlphaFoldDB" id="A0A2M7D911"/>
<evidence type="ECO:0008006" key="5">
    <source>
        <dbReference type="Google" id="ProtNLM"/>
    </source>
</evidence>
<evidence type="ECO:0000256" key="2">
    <source>
        <dbReference type="SAM" id="Phobius"/>
    </source>
</evidence>
<feature type="transmembrane region" description="Helical" evidence="2">
    <location>
        <begin position="193"/>
        <end position="213"/>
    </location>
</feature>
<feature type="transmembrane region" description="Helical" evidence="2">
    <location>
        <begin position="278"/>
        <end position="293"/>
    </location>
</feature>
<feature type="transmembrane region" description="Helical" evidence="2">
    <location>
        <begin position="255"/>
        <end position="272"/>
    </location>
</feature>
<keyword evidence="2" id="KW-1133">Transmembrane helix</keyword>
<organism evidence="3 4">
    <name type="scientific">Candidatus Nealsonbacteria bacterium CG02_land_8_20_14_3_00_37_10</name>
    <dbReference type="NCBI Taxonomy" id="1974699"/>
    <lineage>
        <taxon>Bacteria</taxon>
        <taxon>Candidatus Nealsoniibacteriota</taxon>
    </lineage>
</organism>
<dbReference type="SUPFAM" id="SSF52218">
    <property type="entry name" value="Flavoproteins"/>
    <property type="match status" value="1"/>
</dbReference>
<feature type="transmembrane region" description="Helical" evidence="2">
    <location>
        <begin position="298"/>
        <end position="315"/>
    </location>
</feature>
<sequence>MKILIAFYSRTKGTEKIAEALEEELETRGHSVEVEKIRPQKEHGFWGWWHLRMIKGDCGIHPPKIRDVSGYDFVCIGSPNWTRLSLPVAGYLKEIEGLRHKNVGFFATTFAPPVFERYILSAYLLDATFSWQVSKKGGRIIDSILFSSFFKRWSVASDQGKKLIKNFCDKLETPIYSLKKYFLEQKEIENTRFLVVLFSSILLLSLVFQFFSSLLKLQILSWDEYLLIFAIEFFAYLIILTILTSRAFIFLGKYLAGIALIFGLTVVVMFLLPALGRPIILSYVLIFIVFIFFRNPKTILFAGLVILCSYFYLFYNYPLKGILLPSLDLPFILLNVGIIGFIAKNLQDHFLSLLYAQDEIETAKTVLEIKVKARTRELRDLSESLEDQVEERTASLQEKIEELEKFNRLTVGRELKMIELKEEIKKLEEELEKHKKS</sequence>
<feature type="transmembrane region" description="Helical" evidence="2">
    <location>
        <begin position="225"/>
        <end position="243"/>
    </location>
</feature>
<proteinExistence type="predicted"/>
<comment type="caution">
    <text evidence="3">The sequence shown here is derived from an EMBL/GenBank/DDBJ whole genome shotgun (WGS) entry which is preliminary data.</text>
</comment>
<dbReference type="EMBL" id="PETZ01000050">
    <property type="protein sequence ID" value="PIV44972.1"/>
    <property type="molecule type" value="Genomic_DNA"/>
</dbReference>
<dbReference type="Proteomes" id="UP000230864">
    <property type="component" value="Unassembled WGS sequence"/>
</dbReference>
<keyword evidence="2" id="KW-0472">Membrane</keyword>
<accession>A0A2M7D911</accession>
<feature type="transmembrane region" description="Helical" evidence="2">
    <location>
        <begin position="321"/>
        <end position="343"/>
    </location>
</feature>
<gene>
    <name evidence="3" type="ORF">COS25_02395</name>
</gene>
<evidence type="ECO:0000313" key="3">
    <source>
        <dbReference type="EMBL" id="PIV44972.1"/>
    </source>
</evidence>
<keyword evidence="2" id="KW-0812">Transmembrane</keyword>